<organism evidence="1 2">
    <name type="scientific">Ruegeria haliotis</name>
    <dbReference type="NCBI Taxonomy" id="2747601"/>
    <lineage>
        <taxon>Bacteria</taxon>
        <taxon>Pseudomonadati</taxon>
        <taxon>Pseudomonadota</taxon>
        <taxon>Alphaproteobacteria</taxon>
        <taxon>Rhodobacterales</taxon>
        <taxon>Roseobacteraceae</taxon>
        <taxon>Ruegeria</taxon>
    </lineage>
</organism>
<gene>
    <name evidence="1" type="ORF">HW561_15210</name>
</gene>
<comment type="caution">
    <text evidence="1">The sequence shown here is derived from an EMBL/GenBank/DDBJ whole genome shotgun (WGS) entry which is preliminary data.</text>
</comment>
<evidence type="ECO:0008006" key="3">
    <source>
        <dbReference type="Google" id="ProtNLM"/>
    </source>
</evidence>
<proteinExistence type="predicted"/>
<evidence type="ECO:0000313" key="1">
    <source>
        <dbReference type="EMBL" id="NVO57141.1"/>
    </source>
</evidence>
<protein>
    <recommendedName>
        <fullName evidence="3">Outer membrane surface antigen</fullName>
    </recommendedName>
</protein>
<keyword evidence="2" id="KW-1185">Reference proteome</keyword>
<reference evidence="1 2" key="1">
    <citation type="submission" date="2020-06" db="EMBL/GenBank/DDBJ databases">
        <authorList>
            <person name="Cao W.R."/>
        </authorList>
    </citation>
    <scope>NUCLEOTIDE SEQUENCE [LARGE SCALE GENOMIC DNA]</scope>
    <source>
        <strain evidence="1 2">B1Z28</strain>
    </source>
</reference>
<name>A0ABX2PUV0_9RHOB</name>
<evidence type="ECO:0000313" key="2">
    <source>
        <dbReference type="Proteomes" id="UP000630805"/>
    </source>
</evidence>
<sequence>MKARISFALAVLSIAGFVEVAAAKPLSRIIAEMGLSPADFEVVNAVSTTLLSNGTPSVGQEQSWMNAETGSQGTVRVNGVQDNCVQLQHFIQPEGADDTREIRTQRCKDASGNWIMTP</sequence>
<accession>A0ABX2PUV0</accession>
<dbReference type="EMBL" id="JABXWT010000009">
    <property type="protein sequence ID" value="NVO57141.1"/>
    <property type="molecule type" value="Genomic_DNA"/>
</dbReference>
<dbReference type="RefSeq" id="WP_176866191.1">
    <property type="nucleotide sequence ID" value="NZ_JABXWT010000009.1"/>
</dbReference>
<dbReference type="Proteomes" id="UP000630805">
    <property type="component" value="Unassembled WGS sequence"/>
</dbReference>